<keyword evidence="4" id="KW-1185">Reference proteome</keyword>
<dbReference type="SUPFAM" id="SSF53756">
    <property type="entry name" value="UDP-Glycosyltransferase/glycogen phosphorylase"/>
    <property type="match status" value="1"/>
</dbReference>
<comment type="caution">
    <text evidence="3">The sequence shown here is derived from an EMBL/GenBank/DDBJ whole genome shotgun (WGS) entry which is preliminary data.</text>
</comment>
<proteinExistence type="predicted"/>
<dbReference type="InterPro" id="IPR001296">
    <property type="entry name" value="Glyco_trans_1"/>
</dbReference>
<feature type="domain" description="Glycosyltransferase subfamily 4-like N-terminal" evidence="2">
    <location>
        <begin position="30"/>
        <end position="170"/>
    </location>
</feature>
<keyword evidence="3" id="KW-0328">Glycosyltransferase</keyword>
<accession>A0A5C5X923</accession>
<evidence type="ECO:0000259" key="2">
    <source>
        <dbReference type="Pfam" id="PF13439"/>
    </source>
</evidence>
<dbReference type="RefSeq" id="WP_165441508.1">
    <property type="nucleotide sequence ID" value="NZ_SJPG01000001.1"/>
</dbReference>
<sequence length="372" mass="41304">MNNTSLRILQTESSCGWGNQEARILIESLGMQSRGYSVELVCCAESVIASRAKDCGIPVTTLPIRKRNFQGLISARLLLSKRNVDIVHTHSSTDSWLMTLACRASIKRPKIVRTRHVGAPAKCKSASKWIYSKGADYVITTSLTIRNSLIINYGLSETCSSAIPTGVDLSHFQPMNQSTAREVVGFPAQRKLIGFVSGSQGQTEPEFLCEAIARLDRDDFDLLILGTGLDQTQIEKCVSNYELKNRTYVMESPEDLVPCLNSVNFAVLPACRKEAEQQLLRQTMSCGIPVFTTLDDHSEPITIDGKTSRLVFREDTESVANIINELLDDDRQCKSLGRNARETACEQFSLKSMLNQIEEVYQQLAVTRRAAA</sequence>
<dbReference type="GO" id="GO:0102710">
    <property type="term" value="F:D-inositol-3-phosphate glycosyltransferase activity"/>
    <property type="evidence" value="ECO:0007669"/>
    <property type="project" value="UniProtKB-EC"/>
</dbReference>
<dbReference type="Proteomes" id="UP000316095">
    <property type="component" value="Unassembled WGS sequence"/>
</dbReference>
<dbReference type="EMBL" id="SJPG01000001">
    <property type="protein sequence ID" value="TWT59496.1"/>
    <property type="molecule type" value="Genomic_DNA"/>
</dbReference>
<protein>
    <submittedName>
        <fullName evidence="3">D-inositol 3-phosphate glycosyltransferase</fullName>
        <ecNumber evidence="3">2.4.1.250</ecNumber>
    </submittedName>
</protein>
<dbReference type="PANTHER" id="PTHR12526">
    <property type="entry name" value="GLYCOSYLTRANSFERASE"/>
    <property type="match status" value="1"/>
</dbReference>
<gene>
    <name evidence="3" type="primary">mshA</name>
    <name evidence="3" type="ORF">Pan54_02030</name>
</gene>
<feature type="domain" description="Glycosyl transferase family 1" evidence="1">
    <location>
        <begin position="178"/>
        <end position="342"/>
    </location>
</feature>
<evidence type="ECO:0000313" key="3">
    <source>
        <dbReference type="EMBL" id="TWT59496.1"/>
    </source>
</evidence>
<name>A0A5C5X923_9PLAN</name>
<dbReference type="CDD" id="cd03801">
    <property type="entry name" value="GT4_PimA-like"/>
    <property type="match status" value="1"/>
</dbReference>
<organism evidence="3 4">
    <name type="scientific">Rubinisphaera italica</name>
    <dbReference type="NCBI Taxonomy" id="2527969"/>
    <lineage>
        <taxon>Bacteria</taxon>
        <taxon>Pseudomonadati</taxon>
        <taxon>Planctomycetota</taxon>
        <taxon>Planctomycetia</taxon>
        <taxon>Planctomycetales</taxon>
        <taxon>Planctomycetaceae</taxon>
        <taxon>Rubinisphaera</taxon>
    </lineage>
</organism>
<dbReference type="Gene3D" id="3.40.50.2000">
    <property type="entry name" value="Glycogen Phosphorylase B"/>
    <property type="match status" value="2"/>
</dbReference>
<reference evidence="3 4" key="1">
    <citation type="submission" date="2019-02" db="EMBL/GenBank/DDBJ databases">
        <title>Deep-cultivation of Planctomycetes and their phenomic and genomic characterization uncovers novel biology.</title>
        <authorList>
            <person name="Wiegand S."/>
            <person name="Jogler M."/>
            <person name="Boedeker C."/>
            <person name="Pinto D."/>
            <person name="Vollmers J."/>
            <person name="Rivas-Marin E."/>
            <person name="Kohn T."/>
            <person name="Peeters S.H."/>
            <person name="Heuer A."/>
            <person name="Rast P."/>
            <person name="Oberbeckmann S."/>
            <person name="Bunk B."/>
            <person name="Jeske O."/>
            <person name="Meyerdierks A."/>
            <person name="Storesund J.E."/>
            <person name="Kallscheuer N."/>
            <person name="Luecker S."/>
            <person name="Lage O.M."/>
            <person name="Pohl T."/>
            <person name="Merkel B.J."/>
            <person name="Hornburger P."/>
            <person name="Mueller R.-W."/>
            <person name="Bruemmer F."/>
            <person name="Labrenz M."/>
            <person name="Spormann A.M."/>
            <person name="Op Den Camp H."/>
            <person name="Overmann J."/>
            <person name="Amann R."/>
            <person name="Jetten M.S.M."/>
            <person name="Mascher T."/>
            <person name="Medema M.H."/>
            <person name="Devos D.P."/>
            <person name="Kaster A.-K."/>
            <person name="Ovreas L."/>
            <person name="Rohde M."/>
            <person name="Galperin M.Y."/>
            <person name="Jogler C."/>
        </authorList>
    </citation>
    <scope>NUCLEOTIDE SEQUENCE [LARGE SCALE GENOMIC DNA]</scope>
    <source>
        <strain evidence="3 4">Pan54</strain>
    </source>
</reference>
<dbReference type="Pfam" id="PF13439">
    <property type="entry name" value="Glyco_transf_4"/>
    <property type="match status" value="1"/>
</dbReference>
<dbReference type="AlphaFoldDB" id="A0A5C5X923"/>
<evidence type="ECO:0000313" key="4">
    <source>
        <dbReference type="Proteomes" id="UP000316095"/>
    </source>
</evidence>
<evidence type="ECO:0000259" key="1">
    <source>
        <dbReference type="Pfam" id="PF00534"/>
    </source>
</evidence>
<dbReference type="InterPro" id="IPR028098">
    <property type="entry name" value="Glyco_trans_4-like_N"/>
</dbReference>
<keyword evidence="3" id="KW-0808">Transferase</keyword>
<dbReference type="EC" id="2.4.1.250" evidence="3"/>
<dbReference type="Pfam" id="PF00534">
    <property type="entry name" value="Glycos_transf_1"/>
    <property type="match status" value="1"/>
</dbReference>